<dbReference type="Gene3D" id="1.10.10.60">
    <property type="entry name" value="Homeodomain-like"/>
    <property type="match status" value="1"/>
</dbReference>
<name>A0A1H3B217_9RHOB</name>
<keyword evidence="6" id="KW-1185">Reference proteome</keyword>
<evidence type="ECO:0000256" key="3">
    <source>
        <dbReference type="ARBA" id="ARBA00023163"/>
    </source>
</evidence>
<proteinExistence type="predicted"/>
<keyword evidence="1" id="KW-0805">Transcription regulation</keyword>
<gene>
    <name evidence="5" type="ORF">SAMN04488238_107219</name>
</gene>
<evidence type="ECO:0000313" key="5">
    <source>
        <dbReference type="EMBL" id="SDX35845.1"/>
    </source>
</evidence>
<evidence type="ECO:0000313" key="6">
    <source>
        <dbReference type="Proteomes" id="UP000198539"/>
    </source>
</evidence>
<evidence type="ECO:0000259" key="4">
    <source>
        <dbReference type="PROSITE" id="PS01124"/>
    </source>
</evidence>
<dbReference type="InterPro" id="IPR009057">
    <property type="entry name" value="Homeodomain-like_sf"/>
</dbReference>
<dbReference type="GO" id="GO:0003700">
    <property type="term" value="F:DNA-binding transcription factor activity"/>
    <property type="evidence" value="ECO:0007669"/>
    <property type="project" value="InterPro"/>
</dbReference>
<dbReference type="STRING" id="564137.SAMN04488238_107219"/>
<dbReference type="AlphaFoldDB" id="A0A1H3B217"/>
<keyword evidence="2" id="KW-0238">DNA-binding</keyword>
<sequence>MRNIPTGFAPLTAHQTSVHADVFRSGLDDRFLGGLVDFPGQTWQCIMVLSGSAVRLKRDSEETITGPAINWGAKKSDTRIRAKAGSNGVIMTLGEATLSNAIGHKPEAAALRLMSAREFTLSLTTKPKIAQTLSMCFDAIFRELDAGQTGMETVIEAQIRIMLVSLWRAGVNEMIEDQSYKATNLTLERFRHLVEAHLRERWPVHRFAAELGISSDRLHDICTRTLGKPPQRLIRDRLTFEAQALLQRSHQALDQIADHLGFRSTAQFSAFFKSEVGVPPGAFRKAITQQVDNKTSVKIGKYADWP</sequence>
<dbReference type="EMBL" id="FNOM01000007">
    <property type="protein sequence ID" value="SDX35845.1"/>
    <property type="molecule type" value="Genomic_DNA"/>
</dbReference>
<dbReference type="SUPFAM" id="SSF46689">
    <property type="entry name" value="Homeodomain-like"/>
    <property type="match status" value="1"/>
</dbReference>
<dbReference type="GO" id="GO:0043565">
    <property type="term" value="F:sequence-specific DNA binding"/>
    <property type="evidence" value="ECO:0007669"/>
    <property type="project" value="InterPro"/>
</dbReference>
<evidence type="ECO:0000256" key="1">
    <source>
        <dbReference type="ARBA" id="ARBA00023015"/>
    </source>
</evidence>
<dbReference type="PANTHER" id="PTHR43280:SF32">
    <property type="entry name" value="TRANSCRIPTIONAL REGULATORY PROTEIN"/>
    <property type="match status" value="1"/>
</dbReference>
<dbReference type="Proteomes" id="UP000198539">
    <property type="component" value="Unassembled WGS sequence"/>
</dbReference>
<keyword evidence="3" id="KW-0804">Transcription</keyword>
<dbReference type="OrthoDB" id="9814125at2"/>
<dbReference type="SMART" id="SM00342">
    <property type="entry name" value="HTH_ARAC"/>
    <property type="match status" value="1"/>
</dbReference>
<protein>
    <submittedName>
        <fullName evidence="5">Transcriptional regulator, AraC family</fullName>
    </submittedName>
</protein>
<dbReference type="Pfam" id="PF12833">
    <property type="entry name" value="HTH_18"/>
    <property type="match status" value="1"/>
</dbReference>
<evidence type="ECO:0000256" key="2">
    <source>
        <dbReference type="ARBA" id="ARBA00023125"/>
    </source>
</evidence>
<accession>A0A1H3B217</accession>
<reference evidence="5 6" key="1">
    <citation type="submission" date="2016-10" db="EMBL/GenBank/DDBJ databases">
        <authorList>
            <person name="de Groot N.N."/>
        </authorList>
    </citation>
    <scope>NUCLEOTIDE SEQUENCE [LARGE SCALE GENOMIC DNA]</scope>
    <source>
        <strain evidence="5 6">CGMCC 1.8894</strain>
    </source>
</reference>
<dbReference type="InterPro" id="IPR018060">
    <property type="entry name" value="HTH_AraC"/>
</dbReference>
<organism evidence="5 6">
    <name type="scientific">Roseicitreum antarcticum</name>
    <dbReference type="NCBI Taxonomy" id="564137"/>
    <lineage>
        <taxon>Bacteria</taxon>
        <taxon>Pseudomonadati</taxon>
        <taxon>Pseudomonadota</taxon>
        <taxon>Alphaproteobacteria</taxon>
        <taxon>Rhodobacterales</taxon>
        <taxon>Paracoccaceae</taxon>
        <taxon>Roseicitreum</taxon>
    </lineage>
</organism>
<feature type="domain" description="HTH araC/xylS-type" evidence="4">
    <location>
        <begin position="188"/>
        <end position="286"/>
    </location>
</feature>
<dbReference type="PROSITE" id="PS01124">
    <property type="entry name" value="HTH_ARAC_FAMILY_2"/>
    <property type="match status" value="1"/>
</dbReference>
<dbReference type="PANTHER" id="PTHR43280">
    <property type="entry name" value="ARAC-FAMILY TRANSCRIPTIONAL REGULATOR"/>
    <property type="match status" value="1"/>
</dbReference>